<dbReference type="Proteomes" id="UP000238565">
    <property type="component" value="Unassembled WGS sequence"/>
</dbReference>
<gene>
    <name evidence="2" type="ORF">C3729_10435</name>
</gene>
<sequence length="155" mass="17870">MKSKFTPKIIFLIGFLVAVIYYFISAKKLPISETSETSYITDEISTYQPVYFKTKEYFKNFEIPLKYFNNWLKLAFYLDKARESLKQPIYVISGYEPPVNGLITNLYNTCQAVTVTASNITLIDNLENIINNLNSKGLTTFTKVQRVSNGIYLEI</sequence>
<comment type="caution">
    <text evidence="2">The sequence shown here is derived from an EMBL/GenBank/DDBJ whole genome shotgun (WGS) entry which is preliminary data.</text>
</comment>
<name>A0A2S7I3C5_9FLAO</name>
<dbReference type="RefSeq" id="WP_104794085.1">
    <property type="nucleotide sequence ID" value="NZ_PTPZ01000006.1"/>
</dbReference>
<keyword evidence="1" id="KW-1133">Transmembrane helix</keyword>
<evidence type="ECO:0000256" key="1">
    <source>
        <dbReference type="SAM" id="Phobius"/>
    </source>
</evidence>
<evidence type="ECO:0000313" key="2">
    <source>
        <dbReference type="EMBL" id="PPZ91081.1"/>
    </source>
</evidence>
<keyword evidence="1" id="KW-0812">Transmembrane</keyword>
<protein>
    <submittedName>
        <fullName evidence="2">Uncharacterized protein</fullName>
    </submittedName>
</protein>
<keyword evidence="1" id="KW-0472">Membrane</keyword>
<reference evidence="2 3" key="1">
    <citation type="submission" date="2018-02" db="EMBL/GenBank/DDBJ databases">
        <title>Draft genome sequence of bacterial isolates from marine environment.</title>
        <authorList>
            <person name="Singh S.K."/>
            <person name="Hill R."/>
            <person name="Major S."/>
            <person name="Cai H."/>
            <person name="Li Y."/>
        </authorList>
    </citation>
    <scope>NUCLEOTIDE SEQUENCE [LARGE SCALE GENOMIC DNA]</scope>
    <source>
        <strain evidence="2 3">IMET F</strain>
    </source>
</reference>
<evidence type="ECO:0000313" key="3">
    <source>
        <dbReference type="Proteomes" id="UP000238565"/>
    </source>
</evidence>
<proteinExistence type="predicted"/>
<feature type="transmembrane region" description="Helical" evidence="1">
    <location>
        <begin position="6"/>
        <end position="24"/>
    </location>
</feature>
<accession>A0A2S7I3C5</accession>
<dbReference type="EMBL" id="PTPZ01000006">
    <property type="protein sequence ID" value="PPZ91081.1"/>
    <property type="molecule type" value="Genomic_DNA"/>
</dbReference>
<organism evidence="2 3">
    <name type="scientific">Cloacibacterium normanense</name>
    <dbReference type="NCBI Taxonomy" id="237258"/>
    <lineage>
        <taxon>Bacteria</taxon>
        <taxon>Pseudomonadati</taxon>
        <taxon>Bacteroidota</taxon>
        <taxon>Flavobacteriia</taxon>
        <taxon>Flavobacteriales</taxon>
        <taxon>Weeksellaceae</taxon>
    </lineage>
</organism>
<dbReference type="AlphaFoldDB" id="A0A2S7I3C5"/>